<evidence type="ECO:0000256" key="13">
    <source>
        <dbReference type="ARBA" id="ARBA00023136"/>
    </source>
</evidence>
<evidence type="ECO:0000256" key="4">
    <source>
        <dbReference type="ARBA" id="ARBA00021095"/>
    </source>
</evidence>
<dbReference type="AlphaFoldDB" id="A0A346RJU9"/>
<geneLocation type="mitochondrion" evidence="17"/>
<evidence type="ECO:0000313" key="17">
    <source>
        <dbReference type="EMBL" id="AXS66346.1"/>
    </source>
</evidence>
<dbReference type="EC" id="7.1.1.2" evidence="3"/>
<gene>
    <name evidence="17" type="primary">nad6</name>
</gene>
<evidence type="ECO:0000256" key="8">
    <source>
        <dbReference type="ARBA" id="ARBA00022967"/>
    </source>
</evidence>
<keyword evidence="13 16" id="KW-0472">Membrane</keyword>
<feature type="transmembrane region" description="Helical" evidence="16">
    <location>
        <begin position="125"/>
        <end position="149"/>
    </location>
</feature>
<keyword evidence="8" id="KW-1278">Translocase</keyword>
<accession>A0A346RJU9</accession>
<dbReference type="GO" id="GO:0031966">
    <property type="term" value="C:mitochondrial membrane"/>
    <property type="evidence" value="ECO:0007669"/>
    <property type="project" value="UniProtKB-SubCell"/>
</dbReference>
<evidence type="ECO:0000256" key="6">
    <source>
        <dbReference type="ARBA" id="ARBA00022660"/>
    </source>
</evidence>
<comment type="catalytic activity">
    <reaction evidence="15">
        <text>a ubiquinone + NADH + 5 H(+)(in) = a ubiquinol + NAD(+) + 4 H(+)(out)</text>
        <dbReference type="Rhea" id="RHEA:29091"/>
        <dbReference type="Rhea" id="RHEA-COMP:9565"/>
        <dbReference type="Rhea" id="RHEA-COMP:9566"/>
        <dbReference type="ChEBI" id="CHEBI:15378"/>
        <dbReference type="ChEBI" id="CHEBI:16389"/>
        <dbReference type="ChEBI" id="CHEBI:17976"/>
        <dbReference type="ChEBI" id="CHEBI:57540"/>
        <dbReference type="ChEBI" id="CHEBI:57945"/>
        <dbReference type="EC" id="7.1.1.2"/>
    </reaction>
</comment>
<dbReference type="PANTHER" id="PTHR11435">
    <property type="entry name" value="NADH UBIQUINONE OXIDOREDUCTASE SUBUNIT ND6"/>
    <property type="match status" value="1"/>
</dbReference>
<proteinExistence type="inferred from homology"/>
<name>A0A346RJU9_9COLE</name>
<keyword evidence="7 16" id="KW-0812">Transmembrane</keyword>
<evidence type="ECO:0000256" key="15">
    <source>
        <dbReference type="ARBA" id="ARBA00049551"/>
    </source>
</evidence>
<keyword evidence="12 17" id="KW-0496">Mitochondrion</keyword>
<comment type="similarity">
    <text evidence="2">Belongs to the complex I subunit 6 family.</text>
</comment>
<evidence type="ECO:0000256" key="3">
    <source>
        <dbReference type="ARBA" id="ARBA00012944"/>
    </source>
</evidence>
<evidence type="ECO:0000256" key="7">
    <source>
        <dbReference type="ARBA" id="ARBA00022692"/>
    </source>
</evidence>
<dbReference type="PANTHER" id="PTHR11435:SF1">
    <property type="entry name" value="NADH-UBIQUINONE OXIDOREDUCTASE CHAIN 6"/>
    <property type="match status" value="1"/>
</dbReference>
<sequence length="163" mass="19445">MMLMLMLSMSLFFLFMKHPMTMGLILLLQTILTALMSGFINLNYWFSYIIFLIMIGGLLVLFIYMTSIASNELFYYSTKLMLYLAIIVLMNILIIMMFKNTFLTYNFSWNENFMNYFNFFYLKKFFNFPSIHIITMIILYLFITLIAVVKITMIKMGPLRINN</sequence>
<dbReference type="EMBL" id="MG193495">
    <property type="protein sequence ID" value="AXS66346.1"/>
    <property type="molecule type" value="Genomic_DNA"/>
</dbReference>
<protein>
    <recommendedName>
        <fullName evidence="4">NADH-ubiquinone oxidoreductase chain 6</fullName>
        <ecNumber evidence="3">7.1.1.2</ecNumber>
    </recommendedName>
    <alternativeName>
        <fullName evidence="14">NADH dehydrogenase subunit 6</fullName>
    </alternativeName>
</protein>
<evidence type="ECO:0000256" key="10">
    <source>
        <dbReference type="ARBA" id="ARBA00022989"/>
    </source>
</evidence>
<evidence type="ECO:0000256" key="1">
    <source>
        <dbReference type="ARBA" id="ARBA00004225"/>
    </source>
</evidence>
<comment type="subcellular location">
    <subcellularLocation>
        <location evidence="1">Mitochondrion membrane</location>
        <topology evidence="1">Multi-pass membrane protein</topology>
    </subcellularLocation>
</comment>
<evidence type="ECO:0000256" key="5">
    <source>
        <dbReference type="ARBA" id="ARBA00022448"/>
    </source>
</evidence>
<keyword evidence="10 16" id="KW-1133">Transmembrane helix</keyword>
<dbReference type="InterPro" id="IPR050269">
    <property type="entry name" value="ComplexI_Subunit6"/>
</dbReference>
<evidence type="ECO:0000256" key="2">
    <source>
        <dbReference type="ARBA" id="ARBA00005698"/>
    </source>
</evidence>
<keyword evidence="11" id="KW-0520">NAD</keyword>
<reference evidence="17" key="1">
    <citation type="journal article" date="2018" name="J. ISSAAS">
        <title>The contribution of mitochondrial metagenomics to large-scale data mining and phylogenetic analysis of Coleoptera.</title>
        <authorList>
            <person name="Miller K."/>
            <person name="Linard B."/>
            <person name="Motyka M."/>
            <person name="Bocek M."/>
            <person name="Vogler A.P."/>
        </authorList>
    </citation>
    <scope>NUCLEOTIDE SEQUENCE</scope>
</reference>
<evidence type="ECO:0000256" key="12">
    <source>
        <dbReference type="ARBA" id="ARBA00023128"/>
    </source>
</evidence>
<evidence type="ECO:0000256" key="11">
    <source>
        <dbReference type="ARBA" id="ARBA00023027"/>
    </source>
</evidence>
<keyword evidence="6" id="KW-0679">Respiratory chain</keyword>
<evidence type="ECO:0000256" key="14">
    <source>
        <dbReference type="ARBA" id="ARBA00031019"/>
    </source>
</evidence>
<feature type="transmembrane region" description="Helical" evidence="16">
    <location>
        <begin position="80"/>
        <end position="105"/>
    </location>
</feature>
<evidence type="ECO:0000256" key="9">
    <source>
        <dbReference type="ARBA" id="ARBA00022982"/>
    </source>
</evidence>
<keyword evidence="9" id="KW-0249">Electron transport</keyword>
<feature type="transmembrane region" description="Helical" evidence="16">
    <location>
        <begin position="46"/>
        <end position="68"/>
    </location>
</feature>
<organism evidence="17">
    <name type="scientific">Staphylinoidea sp. 6 KM-2017</name>
    <dbReference type="NCBI Taxonomy" id="2219460"/>
    <lineage>
        <taxon>Eukaryota</taxon>
        <taxon>Metazoa</taxon>
        <taxon>Ecdysozoa</taxon>
        <taxon>Arthropoda</taxon>
        <taxon>Hexapoda</taxon>
        <taxon>Insecta</taxon>
        <taxon>Pterygota</taxon>
        <taxon>Neoptera</taxon>
        <taxon>Endopterygota</taxon>
        <taxon>Coleoptera</taxon>
        <taxon>Polyphaga</taxon>
        <taxon>Staphyliniformia</taxon>
    </lineage>
</organism>
<evidence type="ECO:0000256" key="16">
    <source>
        <dbReference type="SAM" id="Phobius"/>
    </source>
</evidence>
<dbReference type="GO" id="GO:0008137">
    <property type="term" value="F:NADH dehydrogenase (ubiquinone) activity"/>
    <property type="evidence" value="ECO:0007669"/>
    <property type="project" value="UniProtKB-EC"/>
</dbReference>
<keyword evidence="5" id="KW-0813">Transport</keyword>